<keyword evidence="11" id="KW-1185">Reference proteome</keyword>
<evidence type="ECO:0000256" key="4">
    <source>
        <dbReference type="ARBA" id="ARBA00022692"/>
    </source>
</evidence>
<dbReference type="RefSeq" id="WP_102775281.1">
    <property type="nucleotide sequence ID" value="NZ_POQS01000007.1"/>
</dbReference>
<dbReference type="CDD" id="cd06582">
    <property type="entry name" value="TM_PBP1_LivH_like"/>
    <property type="match status" value="1"/>
</dbReference>
<evidence type="ECO:0000256" key="9">
    <source>
        <dbReference type="SAM" id="Phobius"/>
    </source>
</evidence>
<evidence type="ECO:0000256" key="3">
    <source>
        <dbReference type="ARBA" id="ARBA00022475"/>
    </source>
</evidence>
<dbReference type="InterPro" id="IPR052157">
    <property type="entry name" value="BCAA_transport_permease"/>
</dbReference>
<evidence type="ECO:0000256" key="1">
    <source>
        <dbReference type="ARBA" id="ARBA00004651"/>
    </source>
</evidence>
<feature type="transmembrane region" description="Helical" evidence="9">
    <location>
        <begin position="90"/>
        <end position="114"/>
    </location>
</feature>
<evidence type="ECO:0000256" key="2">
    <source>
        <dbReference type="ARBA" id="ARBA00022448"/>
    </source>
</evidence>
<dbReference type="Proteomes" id="UP000235994">
    <property type="component" value="Unassembled WGS sequence"/>
</dbReference>
<dbReference type="PANTHER" id="PTHR11795">
    <property type="entry name" value="BRANCHED-CHAIN AMINO ACID TRANSPORT SYSTEM PERMEASE PROTEIN LIVH"/>
    <property type="match status" value="1"/>
</dbReference>
<evidence type="ECO:0000313" key="11">
    <source>
        <dbReference type="Proteomes" id="UP000235994"/>
    </source>
</evidence>
<keyword evidence="4 9" id="KW-0812">Transmembrane</keyword>
<keyword evidence="7 9" id="KW-0472">Membrane</keyword>
<feature type="transmembrane region" description="Helical" evidence="9">
    <location>
        <begin position="58"/>
        <end position="78"/>
    </location>
</feature>
<dbReference type="Pfam" id="PF02653">
    <property type="entry name" value="BPD_transp_2"/>
    <property type="match status" value="1"/>
</dbReference>
<name>A0A2N8KD06_9BURK</name>
<dbReference type="EMBL" id="POQS01000007">
    <property type="protein sequence ID" value="PND31317.1"/>
    <property type="molecule type" value="Genomic_DNA"/>
</dbReference>
<comment type="similarity">
    <text evidence="8">Belongs to the binding-protein-dependent transport system permease family. LivHM subfamily.</text>
</comment>
<evidence type="ECO:0000313" key="10">
    <source>
        <dbReference type="EMBL" id="PND31317.1"/>
    </source>
</evidence>
<feature type="transmembrane region" description="Helical" evidence="9">
    <location>
        <begin position="134"/>
        <end position="154"/>
    </location>
</feature>
<comment type="subcellular location">
    <subcellularLocation>
        <location evidence="1">Cell membrane</location>
        <topology evidence="1">Multi-pass membrane protein</topology>
    </subcellularLocation>
</comment>
<evidence type="ECO:0000256" key="6">
    <source>
        <dbReference type="ARBA" id="ARBA00022989"/>
    </source>
</evidence>
<feature type="transmembrane region" description="Helical" evidence="9">
    <location>
        <begin position="6"/>
        <end position="26"/>
    </location>
</feature>
<keyword evidence="6 9" id="KW-1133">Transmembrane helix</keyword>
<dbReference type="GO" id="GO:0022857">
    <property type="term" value="F:transmembrane transporter activity"/>
    <property type="evidence" value="ECO:0007669"/>
    <property type="project" value="InterPro"/>
</dbReference>
<keyword evidence="5" id="KW-0029">Amino-acid transport</keyword>
<dbReference type="InterPro" id="IPR001851">
    <property type="entry name" value="ABC_transp_permease"/>
</dbReference>
<accession>A0A2N8KD06</accession>
<gene>
    <name evidence="10" type="ORF">C1I89_26085</name>
</gene>
<reference evidence="10 11" key="1">
    <citation type="submission" date="2018-01" db="EMBL/GenBank/DDBJ databases">
        <title>The draft genome of an aniline degradation strain ANB-1.</title>
        <authorList>
            <person name="Zhang L."/>
            <person name="Jiang J."/>
        </authorList>
    </citation>
    <scope>NUCLEOTIDE SEQUENCE [LARGE SCALE GENOMIC DNA]</scope>
    <source>
        <strain evidence="10 11">ANB-1</strain>
    </source>
</reference>
<protein>
    <submittedName>
        <fullName evidence="10">Branched-chain amino acid ABC transporter permease</fullName>
    </submittedName>
</protein>
<sequence length="290" mass="30499">MSLLQQLINGLVLGHAYALIAIGWTLLLGVARLVNFGHGQMYMLGAFVTWWATTTAGLPYLLALPLAMAAGALIGLFMQRIMLRATFEQNLVSIMIMTLGFGYVMHGAASLAFGSTGQILDTAWSRHDIEFGELWLTWQDAAIVAAAILLFLLLKRALDGSRAGRLVRMVAEDPKLAQLAGINVRRVYYGVFAFEGAAVALAAGLVAPRTPILTSMGFEEVIITFVVVVLGGIGSVTGSYVAGVALGVFTALFSALISPAYATAAAFAVLIAVLVLRPGGLSAGAMKGVH</sequence>
<feature type="transmembrane region" description="Helical" evidence="9">
    <location>
        <begin position="212"/>
        <end position="233"/>
    </location>
</feature>
<proteinExistence type="inferred from homology"/>
<dbReference type="GO" id="GO:0005886">
    <property type="term" value="C:plasma membrane"/>
    <property type="evidence" value="ECO:0007669"/>
    <property type="project" value="UniProtKB-SubCell"/>
</dbReference>
<evidence type="ECO:0000256" key="8">
    <source>
        <dbReference type="ARBA" id="ARBA00037998"/>
    </source>
</evidence>
<evidence type="ECO:0000256" key="5">
    <source>
        <dbReference type="ARBA" id="ARBA00022970"/>
    </source>
</evidence>
<dbReference type="PANTHER" id="PTHR11795:SF452">
    <property type="entry name" value="ABC TRANSPORTER PERMEASE PROTEIN"/>
    <property type="match status" value="1"/>
</dbReference>
<dbReference type="AlphaFoldDB" id="A0A2N8KD06"/>
<feature type="transmembrane region" description="Helical" evidence="9">
    <location>
        <begin position="187"/>
        <end position="206"/>
    </location>
</feature>
<keyword evidence="2" id="KW-0813">Transport</keyword>
<evidence type="ECO:0000256" key="7">
    <source>
        <dbReference type="ARBA" id="ARBA00023136"/>
    </source>
</evidence>
<keyword evidence="3" id="KW-1003">Cell membrane</keyword>
<comment type="caution">
    <text evidence="10">The sequence shown here is derived from an EMBL/GenBank/DDBJ whole genome shotgun (WGS) entry which is preliminary data.</text>
</comment>
<dbReference type="GO" id="GO:0006865">
    <property type="term" value="P:amino acid transport"/>
    <property type="evidence" value="ECO:0007669"/>
    <property type="project" value="UniProtKB-KW"/>
</dbReference>
<organism evidence="10 11">
    <name type="scientific">Achromobacter pulmonis</name>
    <dbReference type="NCBI Taxonomy" id="1389932"/>
    <lineage>
        <taxon>Bacteria</taxon>
        <taxon>Pseudomonadati</taxon>
        <taxon>Pseudomonadota</taxon>
        <taxon>Betaproteobacteria</taxon>
        <taxon>Burkholderiales</taxon>
        <taxon>Alcaligenaceae</taxon>
        <taxon>Achromobacter</taxon>
    </lineage>
</organism>